<keyword evidence="3" id="KW-1185">Reference proteome</keyword>
<sequence>MEEDAIAIPGNPDIRVREEVEREDGLRARGALPKEDAKEGEAELGGRIEKAPNRAQEEEQKDTSLGDNPKGREGPEERERRHVPGGTWLSQVLQHN</sequence>
<feature type="region of interest" description="Disordered" evidence="1">
    <location>
        <begin position="1"/>
        <end position="96"/>
    </location>
</feature>
<organism evidence="2 3">
    <name type="scientific">Pleurodeles waltl</name>
    <name type="common">Iberian ribbed newt</name>
    <dbReference type="NCBI Taxonomy" id="8319"/>
    <lineage>
        <taxon>Eukaryota</taxon>
        <taxon>Metazoa</taxon>
        <taxon>Chordata</taxon>
        <taxon>Craniata</taxon>
        <taxon>Vertebrata</taxon>
        <taxon>Euteleostomi</taxon>
        <taxon>Amphibia</taxon>
        <taxon>Batrachia</taxon>
        <taxon>Caudata</taxon>
        <taxon>Salamandroidea</taxon>
        <taxon>Salamandridae</taxon>
        <taxon>Pleurodelinae</taxon>
        <taxon>Pleurodeles</taxon>
    </lineage>
</organism>
<dbReference type="EMBL" id="JANPWB010000012">
    <property type="protein sequence ID" value="KAJ1114744.1"/>
    <property type="molecule type" value="Genomic_DNA"/>
</dbReference>
<gene>
    <name evidence="2" type="ORF">NDU88_002975</name>
</gene>
<feature type="compositionally biased region" description="Basic and acidic residues" evidence="1">
    <location>
        <begin position="14"/>
        <end position="82"/>
    </location>
</feature>
<comment type="caution">
    <text evidence="2">The sequence shown here is derived from an EMBL/GenBank/DDBJ whole genome shotgun (WGS) entry which is preliminary data.</text>
</comment>
<protein>
    <submittedName>
        <fullName evidence="2">Uncharacterized protein</fullName>
    </submittedName>
</protein>
<evidence type="ECO:0000256" key="1">
    <source>
        <dbReference type="SAM" id="MobiDB-lite"/>
    </source>
</evidence>
<evidence type="ECO:0000313" key="2">
    <source>
        <dbReference type="EMBL" id="KAJ1114744.1"/>
    </source>
</evidence>
<proteinExistence type="predicted"/>
<dbReference type="AlphaFoldDB" id="A0AAV7NHX0"/>
<evidence type="ECO:0000313" key="3">
    <source>
        <dbReference type="Proteomes" id="UP001066276"/>
    </source>
</evidence>
<accession>A0AAV7NHX0</accession>
<reference evidence="2" key="1">
    <citation type="journal article" date="2022" name="bioRxiv">
        <title>Sequencing and chromosome-scale assembly of the giantPleurodeles waltlgenome.</title>
        <authorList>
            <person name="Brown T."/>
            <person name="Elewa A."/>
            <person name="Iarovenko S."/>
            <person name="Subramanian E."/>
            <person name="Araus A.J."/>
            <person name="Petzold A."/>
            <person name="Susuki M."/>
            <person name="Suzuki K.-i.T."/>
            <person name="Hayashi T."/>
            <person name="Toyoda A."/>
            <person name="Oliveira C."/>
            <person name="Osipova E."/>
            <person name="Leigh N.D."/>
            <person name="Simon A."/>
            <person name="Yun M.H."/>
        </authorList>
    </citation>
    <scope>NUCLEOTIDE SEQUENCE</scope>
    <source>
        <strain evidence="2">20211129_DDA</strain>
        <tissue evidence="2">Liver</tissue>
    </source>
</reference>
<name>A0AAV7NHX0_PLEWA</name>
<dbReference type="Proteomes" id="UP001066276">
    <property type="component" value="Chromosome 8"/>
</dbReference>